<dbReference type="InParanoid" id="G9ERF5"/>
<proteinExistence type="predicted"/>
<dbReference type="EMBL" id="JH413835">
    <property type="protein sequence ID" value="EHL30124.1"/>
    <property type="molecule type" value="Genomic_DNA"/>
</dbReference>
<reference evidence="1 2" key="1">
    <citation type="journal article" date="2011" name="BMC Genomics">
        <title>Insight into cross-talk between intra-amoebal pathogens.</title>
        <authorList>
            <person name="Gimenez G."/>
            <person name="Bertelli C."/>
            <person name="Moliner C."/>
            <person name="Robert C."/>
            <person name="Raoult D."/>
            <person name="Fournier P.E."/>
            <person name="Greub G."/>
        </authorList>
    </citation>
    <scope>NUCLEOTIDE SEQUENCE [LARGE SCALE GENOMIC DNA]</scope>
    <source>
        <strain evidence="1 2">LLAP12</strain>
    </source>
</reference>
<keyword evidence="2" id="KW-1185">Reference proteome</keyword>
<name>G9ERF5_9GAMM</name>
<dbReference type="RefSeq" id="WP_006871761.1">
    <property type="nucleotide sequence ID" value="NZ_JH413835.1"/>
</dbReference>
<evidence type="ECO:0000313" key="2">
    <source>
        <dbReference type="Proteomes" id="UP000002770"/>
    </source>
</evidence>
<dbReference type="HOGENOM" id="CLU_1775094_0_0_6"/>
<dbReference type="AlphaFoldDB" id="G9ERF5"/>
<protein>
    <submittedName>
        <fullName evidence="1">Uncharacterized protein</fullName>
    </submittedName>
</protein>
<gene>
    <name evidence="1" type="ORF">LDG_7869</name>
</gene>
<dbReference type="Proteomes" id="UP000002770">
    <property type="component" value="Unassembled WGS sequence"/>
</dbReference>
<sequence length="146" mass="17026">MLIKKTDVEKALKNYKQKINKNLFFRFASTPSAIKALSELITPPVHTNNGEKQSNTEFSKEEFLQLIRLLLEIEWRSHWMGYFDGLYRCLNSYELLVKALGNDGKNKTEHLKKLYIRGLAEDEDIDQIVSLSFFNSETPDNTQHEN</sequence>
<evidence type="ECO:0000313" key="1">
    <source>
        <dbReference type="EMBL" id="EHL30124.1"/>
    </source>
</evidence>
<accession>G9ERF5</accession>
<organism evidence="1 2">
    <name type="scientific">Legionella drancourtii LLAP12</name>
    <dbReference type="NCBI Taxonomy" id="658187"/>
    <lineage>
        <taxon>Bacteria</taxon>
        <taxon>Pseudomonadati</taxon>
        <taxon>Pseudomonadota</taxon>
        <taxon>Gammaproteobacteria</taxon>
        <taxon>Legionellales</taxon>
        <taxon>Legionellaceae</taxon>
        <taxon>Legionella</taxon>
    </lineage>
</organism>